<sequence length="73" mass="8025">MRPMPGMIGMIASSSKLVALELGGLAGMQIYVTLTSNCIREPARDVLGVSKGNFWGHKGGWWWNRESWESGSQ</sequence>
<feature type="chain" id="PRO_5039939400" evidence="1">
    <location>
        <begin position="20"/>
        <end position="73"/>
    </location>
</feature>
<protein>
    <submittedName>
        <fullName evidence="2">Uncharacterized protein</fullName>
    </submittedName>
</protein>
<dbReference type="EMBL" id="JACXVP010000007">
    <property type="protein sequence ID" value="KAG5595516.1"/>
    <property type="molecule type" value="Genomic_DNA"/>
</dbReference>
<gene>
    <name evidence="2" type="ORF">H5410_036748</name>
</gene>
<feature type="signal peptide" evidence="1">
    <location>
        <begin position="1"/>
        <end position="19"/>
    </location>
</feature>
<dbReference type="Proteomes" id="UP000824120">
    <property type="component" value="Chromosome 7"/>
</dbReference>
<comment type="caution">
    <text evidence="2">The sequence shown here is derived from an EMBL/GenBank/DDBJ whole genome shotgun (WGS) entry which is preliminary data.</text>
</comment>
<reference evidence="2 3" key="1">
    <citation type="submission" date="2020-09" db="EMBL/GenBank/DDBJ databases">
        <title>De no assembly of potato wild relative species, Solanum commersonii.</title>
        <authorList>
            <person name="Cho K."/>
        </authorList>
    </citation>
    <scope>NUCLEOTIDE SEQUENCE [LARGE SCALE GENOMIC DNA]</scope>
    <source>
        <strain evidence="2">LZ3.2</strain>
        <tissue evidence="2">Leaf</tissue>
    </source>
</reference>
<evidence type="ECO:0000313" key="2">
    <source>
        <dbReference type="EMBL" id="KAG5595516.1"/>
    </source>
</evidence>
<accession>A0A9J5Y8A8</accession>
<evidence type="ECO:0000256" key="1">
    <source>
        <dbReference type="SAM" id="SignalP"/>
    </source>
</evidence>
<proteinExistence type="predicted"/>
<dbReference type="AlphaFoldDB" id="A0A9J5Y8A8"/>
<name>A0A9J5Y8A8_SOLCO</name>
<evidence type="ECO:0000313" key="3">
    <source>
        <dbReference type="Proteomes" id="UP000824120"/>
    </source>
</evidence>
<organism evidence="2 3">
    <name type="scientific">Solanum commersonii</name>
    <name type="common">Commerson's wild potato</name>
    <name type="synonym">Commerson's nightshade</name>
    <dbReference type="NCBI Taxonomy" id="4109"/>
    <lineage>
        <taxon>Eukaryota</taxon>
        <taxon>Viridiplantae</taxon>
        <taxon>Streptophyta</taxon>
        <taxon>Embryophyta</taxon>
        <taxon>Tracheophyta</taxon>
        <taxon>Spermatophyta</taxon>
        <taxon>Magnoliopsida</taxon>
        <taxon>eudicotyledons</taxon>
        <taxon>Gunneridae</taxon>
        <taxon>Pentapetalae</taxon>
        <taxon>asterids</taxon>
        <taxon>lamiids</taxon>
        <taxon>Solanales</taxon>
        <taxon>Solanaceae</taxon>
        <taxon>Solanoideae</taxon>
        <taxon>Solaneae</taxon>
        <taxon>Solanum</taxon>
    </lineage>
</organism>
<keyword evidence="3" id="KW-1185">Reference proteome</keyword>
<keyword evidence="1" id="KW-0732">Signal</keyword>